<dbReference type="CDD" id="cd06170">
    <property type="entry name" value="LuxR_C_like"/>
    <property type="match status" value="1"/>
</dbReference>
<dbReference type="SUPFAM" id="SSF52172">
    <property type="entry name" value="CheY-like"/>
    <property type="match status" value="1"/>
</dbReference>
<dbReference type="InterPro" id="IPR039420">
    <property type="entry name" value="WalR-like"/>
</dbReference>
<evidence type="ECO:0000313" key="9">
    <source>
        <dbReference type="Proteomes" id="UP000776650"/>
    </source>
</evidence>
<evidence type="ECO:0000256" key="5">
    <source>
        <dbReference type="PROSITE-ProRule" id="PRU00169"/>
    </source>
</evidence>
<evidence type="ECO:0000259" key="6">
    <source>
        <dbReference type="PROSITE" id="PS50043"/>
    </source>
</evidence>
<dbReference type="PANTHER" id="PTHR43214:SF24">
    <property type="entry name" value="TRANSCRIPTIONAL REGULATORY PROTEIN NARL-RELATED"/>
    <property type="match status" value="1"/>
</dbReference>
<evidence type="ECO:0000256" key="2">
    <source>
        <dbReference type="ARBA" id="ARBA00023015"/>
    </source>
</evidence>
<keyword evidence="3" id="KW-0238">DNA-binding</keyword>
<dbReference type="Proteomes" id="UP000776650">
    <property type="component" value="Unassembled WGS sequence"/>
</dbReference>
<keyword evidence="4" id="KW-0804">Transcription</keyword>
<dbReference type="SUPFAM" id="SSF46894">
    <property type="entry name" value="C-terminal effector domain of the bipartite response regulators"/>
    <property type="match status" value="1"/>
</dbReference>
<dbReference type="GO" id="GO:0006355">
    <property type="term" value="P:regulation of DNA-templated transcription"/>
    <property type="evidence" value="ECO:0007669"/>
    <property type="project" value="InterPro"/>
</dbReference>
<evidence type="ECO:0000256" key="3">
    <source>
        <dbReference type="ARBA" id="ARBA00023125"/>
    </source>
</evidence>
<dbReference type="SMART" id="SM00448">
    <property type="entry name" value="REC"/>
    <property type="match status" value="1"/>
</dbReference>
<evidence type="ECO:0000259" key="7">
    <source>
        <dbReference type="PROSITE" id="PS50110"/>
    </source>
</evidence>
<sequence>MTFRVLIADDQEMVRIGFAMILSAAPDIEVVDQVADGAAALESIARLSPDVALLDIRMPRVDGLEVCRRVSSSTSVVMVTTFSDDDYVDAAISGGASGFILKDSGADFLLAGVRAAYSGDTLISPEITTALLRRSRSSARRAPEGLRESVDSLSQRELDVARLLAGGATNSEIAESLFISLSTVKTHLASISRKLGAGNRVEIAAAMWRSGYMDGVGE</sequence>
<dbReference type="EMBL" id="DYXM01000174">
    <property type="protein sequence ID" value="HJE91155.1"/>
    <property type="molecule type" value="Genomic_DNA"/>
</dbReference>
<dbReference type="GO" id="GO:0003677">
    <property type="term" value="F:DNA binding"/>
    <property type="evidence" value="ECO:0007669"/>
    <property type="project" value="UniProtKB-KW"/>
</dbReference>
<dbReference type="Pfam" id="PF00196">
    <property type="entry name" value="GerE"/>
    <property type="match status" value="1"/>
</dbReference>
<dbReference type="PROSITE" id="PS50110">
    <property type="entry name" value="RESPONSE_REGULATORY"/>
    <property type="match status" value="1"/>
</dbReference>
<feature type="domain" description="Response regulatory" evidence="7">
    <location>
        <begin position="4"/>
        <end position="117"/>
    </location>
</feature>
<dbReference type="SMART" id="SM00421">
    <property type="entry name" value="HTH_LUXR"/>
    <property type="match status" value="1"/>
</dbReference>
<reference evidence="8" key="2">
    <citation type="submission" date="2021-09" db="EMBL/GenBank/DDBJ databases">
        <authorList>
            <person name="Gilroy R."/>
        </authorList>
    </citation>
    <scope>NUCLEOTIDE SEQUENCE</scope>
    <source>
        <strain evidence="8">ChiGjej1B1-18357</strain>
    </source>
</reference>
<dbReference type="InterPro" id="IPR000792">
    <property type="entry name" value="Tscrpt_reg_LuxR_C"/>
</dbReference>
<dbReference type="Gene3D" id="3.40.50.2300">
    <property type="match status" value="1"/>
</dbReference>
<dbReference type="Pfam" id="PF00072">
    <property type="entry name" value="Response_reg"/>
    <property type="match status" value="1"/>
</dbReference>
<accession>A0A921F4N1</accession>
<gene>
    <name evidence="8" type="ORF">K8V11_09125</name>
</gene>
<dbReference type="CDD" id="cd17535">
    <property type="entry name" value="REC_NarL-like"/>
    <property type="match status" value="1"/>
</dbReference>
<organism evidence="8 9">
    <name type="scientific">Dietzia timorensis</name>
    <dbReference type="NCBI Taxonomy" id="499555"/>
    <lineage>
        <taxon>Bacteria</taxon>
        <taxon>Bacillati</taxon>
        <taxon>Actinomycetota</taxon>
        <taxon>Actinomycetes</taxon>
        <taxon>Mycobacteriales</taxon>
        <taxon>Dietziaceae</taxon>
        <taxon>Dietzia</taxon>
    </lineage>
</organism>
<name>A0A921F4N1_9ACTN</name>
<dbReference type="PROSITE" id="PS00622">
    <property type="entry name" value="HTH_LUXR_1"/>
    <property type="match status" value="1"/>
</dbReference>
<dbReference type="InterPro" id="IPR016032">
    <property type="entry name" value="Sig_transdc_resp-reg_C-effctor"/>
</dbReference>
<keyword evidence="2" id="KW-0805">Transcription regulation</keyword>
<protein>
    <submittedName>
        <fullName evidence="8">Response regulator transcription factor</fullName>
    </submittedName>
</protein>
<dbReference type="RefSeq" id="WP_303913014.1">
    <property type="nucleotide sequence ID" value="NZ_DYXM01000174.1"/>
</dbReference>
<dbReference type="InterPro" id="IPR011006">
    <property type="entry name" value="CheY-like_superfamily"/>
</dbReference>
<dbReference type="AlphaFoldDB" id="A0A921F4N1"/>
<reference evidence="8" key="1">
    <citation type="journal article" date="2021" name="PeerJ">
        <title>Extensive microbial diversity within the chicken gut microbiome revealed by metagenomics and culture.</title>
        <authorList>
            <person name="Gilroy R."/>
            <person name="Ravi A."/>
            <person name="Getino M."/>
            <person name="Pursley I."/>
            <person name="Horton D.L."/>
            <person name="Alikhan N.F."/>
            <person name="Baker D."/>
            <person name="Gharbi K."/>
            <person name="Hall N."/>
            <person name="Watson M."/>
            <person name="Adriaenssens E.M."/>
            <person name="Foster-Nyarko E."/>
            <person name="Jarju S."/>
            <person name="Secka A."/>
            <person name="Antonio M."/>
            <person name="Oren A."/>
            <person name="Chaudhuri R.R."/>
            <person name="La Ragione R."/>
            <person name="Hildebrand F."/>
            <person name="Pallen M.J."/>
        </authorList>
    </citation>
    <scope>NUCLEOTIDE SEQUENCE</scope>
    <source>
        <strain evidence="8">ChiGjej1B1-18357</strain>
    </source>
</reference>
<feature type="domain" description="HTH luxR-type" evidence="6">
    <location>
        <begin position="146"/>
        <end position="211"/>
    </location>
</feature>
<dbReference type="PRINTS" id="PR00038">
    <property type="entry name" value="HTHLUXR"/>
</dbReference>
<dbReference type="InterPro" id="IPR058245">
    <property type="entry name" value="NreC/VraR/RcsB-like_REC"/>
</dbReference>
<proteinExistence type="predicted"/>
<dbReference type="PANTHER" id="PTHR43214">
    <property type="entry name" value="TWO-COMPONENT RESPONSE REGULATOR"/>
    <property type="match status" value="1"/>
</dbReference>
<keyword evidence="1 5" id="KW-0597">Phosphoprotein</keyword>
<feature type="modified residue" description="4-aspartylphosphate" evidence="5">
    <location>
        <position position="55"/>
    </location>
</feature>
<comment type="caution">
    <text evidence="8">The sequence shown here is derived from an EMBL/GenBank/DDBJ whole genome shotgun (WGS) entry which is preliminary data.</text>
</comment>
<evidence type="ECO:0000256" key="4">
    <source>
        <dbReference type="ARBA" id="ARBA00023163"/>
    </source>
</evidence>
<dbReference type="InterPro" id="IPR001789">
    <property type="entry name" value="Sig_transdc_resp-reg_receiver"/>
</dbReference>
<dbReference type="GO" id="GO:0000160">
    <property type="term" value="P:phosphorelay signal transduction system"/>
    <property type="evidence" value="ECO:0007669"/>
    <property type="project" value="InterPro"/>
</dbReference>
<evidence type="ECO:0000313" key="8">
    <source>
        <dbReference type="EMBL" id="HJE91155.1"/>
    </source>
</evidence>
<evidence type="ECO:0000256" key="1">
    <source>
        <dbReference type="ARBA" id="ARBA00022553"/>
    </source>
</evidence>
<dbReference type="PROSITE" id="PS50043">
    <property type="entry name" value="HTH_LUXR_2"/>
    <property type="match status" value="1"/>
</dbReference>